<accession>A0A2B4RSE4</accession>
<keyword evidence="1" id="KW-1133">Transmembrane helix</keyword>
<dbReference type="Proteomes" id="UP000225706">
    <property type="component" value="Unassembled WGS sequence"/>
</dbReference>
<name>A0A2B4RSE4_STYPI</name>
<dbReference type="EMBL" id="LSMT01000373">
    <property type="protein sequence ID" value="PFX19175.1"/>
    <property type="molecule type" value="Genomic_DNA"/>
</dbReference>
<comment type="caution">
    <text evidence="2">The sequence shown here is derived from an EMBL/GenBank/DDBJ whole genome shotgun (WGS) entry which is preliminary data.</text>
</comment>
<evidence type="ECO:0000313" key="3">
    <source>
        <dbReference type="Proteomes" id="UP000225706"/>
    </source>
</evidence>
<proteinExistence type="predicted"/>
<keyword evidence="1" id="KW-0472">Membrane</keyword>
<feature type="transmembrane region" description="Helical" evidence="1">
    <location>
        <begin position="328"/>
        <end position="345"/>
    </location>
</feature>
<gene>
    <name evidence="2" type="ORF">AWC38_SpisGene16423</name>
</gene>
<reference evidence="3" key="1">
    <citation type="journal article" date="2017" name="bioRxiv">
        <title>Comparative analysis of the genomes of Stylophora pistillata and Acropora digitifera provides evidence for extensive differences between species of corals.</title>
        <authorList>
            <person name="Voolstra C.R."/>
            <person name="Li Y."/>
            <person name="Liew Y.J."/>
            <person name="Baumgarten S."/>
            <person name="Zoccola D."/>
            <person name="Flot J.-F."/>
            <person name="Tambutte S."/>
            <person name="Allemand D."/>
            <person name="Aranda M."/>
        </authorList>
    </citation>
    <scope>NUCLEOTIDE SEQUENCE [LARGE SCALE GENOMIC DNA]</scope>
</reference>
<organism evidence="2 3">
    <name type="scientific">Stylophora pistillata</name>
    <name type="common">Smooth cauliflower coral</name>
    <dbReference type="NCBI Taxonomy" id="50429"/>
    <lineage>
        <taxon>Eukaryota</taxon>
        <taxon>Metazoa</taxon>
        <taxon>Cnidaria</taxon>
        <taxon>Anthozoa</taxon>
        <taxon>Hexacorallia</taxon>
        <taxon>Scleractinia</taxon>
        <taxon>Astrocoeniina</taxon>
        <taxon>Pocilloporidae</taxon>
        <taxon>Stylophora</taxon>
    </lineage>
</organism>
<feature type="transmembrane region" description="Helical" evidence="1">
    <location>
        <begin position="413"/>
        <end position="439"/>
    </location>
</feature>
<dbReference type="OrthoDB" id="6005837at2759"/>
<dbReference type="AlphaFoldDB" id="A0A2B4RSE4"/>
<protein>
    <submittedName>
        <fullName evidence="2">Uncharacterized protein</fullName>
    </submittedName>
</protein>
<evidence type="ECO:0000256" key="1">
    <source>
        <dbReference type="SAM" id="Phobius"/>
    </source>
</evidence>
<keyword evidence="1" id="KW-0812">Transmembrane</keyword>
<keyword evidence="3" id="KW-1185">Reference proteome</keyword>
<sequence>MAVGVLIEVFGKIVFSFTRSVMEHYNPEEPAFTIESFGFNPLESTGREWYYPPVGELIYQEYGNEESTSTNYLAARGVHVRVINACSPEEPEELQDDQLEDRSMAWKQLRPSSFQTICKSIVFCVDALYRIMLQAFVKPYYEKYSLKYELSSYVFVAAGPCLQFCYLGRKALRMRSSRETLSLVCKLMTPSFLTYLGGFAVLYFLYPAYLKQRKGSHDRLLIATFAPLIGVAAKVLSRICVQQLWNITHPGYSYVLLVPVYFSAAVVTRLLQAELDGMASIATLGIIHGVIEVVERSTMVVLDHFCHQLWKRTSAPWGSFRTPRRERLMADIAIISMLFESTAIVSDNGFLFLYQLIFLQSDSFVNLLISFISCTSIPLVIEWFFTSVSLAIETRYQNMPVMAVWRRQWKRHILVAFVNMIPLAMWSSGNLFVAVRHYFKEKSL</sequence>
<feature type="transmembrane region" description="Helical" evidence="1">
    <location>
        <begin position="365"/>
        <end position="392"/>
    </location>
</feature>
<evidence type="ECO:0000313" key="2">
    <source>
        <dbReference type="EMBL" id="PFX19175.1"/>
    </source>
</evidence>
<feature type="transmembrane region" description="Helical" evidence="1">
    <location>
        <begin position="192"/>
        <end position="209"/>
    </location>
</feature>
<feature type="transmembrane region" description="Helical" evidence="1">
    <location>
        <begin position="251"/>
        <end position="271"/>
    </location>
</feature>
<feature type="transmembrane region" description="Helical" evidence="1">
    <location>
        <begin position="221"/>
        <end position="245"/>
    </location>
</feature>